<dbReference type="AlphaFoldDB" id="A0A127V9S0"/>
<dbReference type="SUPFAM" id="SSF51197">
    <property type="entry name" value="Clavaminate synthase-like"/>
    <property type="match status" value="1"/>
</dbReference>
<dbReference type="OrthoDB" id="9814777at2"/>
<evidence type="ECO:0000313" key="2">
    <source>
        <dbReference type="Proteomes" id="UP000071561"/>
    </source>
</evidence>
<accession>A0A127V9S0</accession>
<dbReference type="PATRIC" id="fig|188932.3.peg.1274"/>
<reference evidence="1 2" key="1">
    <citation type="submission" date="2016-03" db="EMBL/GenBank/DDBJ databases">
        <title>Complete genome sequence of Pedobacter cryoconitis PAMC 27485.</title>
        <authorList>
            <person name="Lee J."/>
            <person name="Kim O.-S."/>
        </authorList>
    </citation>
    <scope>NUCLEOTIDE SEQUENCE [LARGE SCALE GENOMIC DNA]</scope>
    <source>
        <strain evidence="1 2">PAMC 27485</strain>
    </source>
</reference>
<dbReference type="KEGG" id="pcm:AY601_1228"/>
<evidence type="ECO:0008006" key="3">
    <source>
        <dbReference type="Google" id="ProtNLM"/>
    </source>
</evidence>
<dbReference type="InterPro" id="IPR008775">
    <property type="entry name" value="Phytyl_CoA_dOase-like"/>
</dbReference>
<dbReference type="GO" id="GO:0016706">
    <property type="term" value="F:2-oxoglutarate-dependent dioxygenase activity"/>
    <property type="evidence" value="ECO:0007669"/>
    <property type="project" value="UniProtKB-ARBA"/>
</dbReference>
<evidence type="ECO:0000313" key="1">
    <source>
        <dbReference type="EMBL" id="AMP98152.1"/>
    </source>
</evidence>
<organism evidence="1 2">
    <name type="scientific">Pedobacter cryoconitis</name>
    <dbReference type="NCBI Taxonomy" id="188932"/>
    <lineage>
        <taxon>Bacteria</taxon>
        <taxon>Pseudomonadati</taxon>
        <taxon>Bacteroidota</taxon>
        <taxon>Sphingobacteriia</taxon>
        <taxon>Sphingobacteriales</taxon>
        <taxon>Sphingobacteriaceae</taxon>
        <taxon>Pedobacter</taxon>
    </lineage>
</organism>
<dbReference type="Pfam" id="PF05721">
    <property type="entry name" value="PhyH"/>
    <property type="match status" value="1"/>
</dbReference>
<proteinExistence type="predicted"/>
<protein>
    <recommendedName>
        <fullName evidence="3">Phytanoyl-CoA dioxygenase</fullName>
    </recommendedName>
</protein>
<dbReference type="GO" id="GO:0005506">
    <property type="term" value="F:iron ion binding"/>
    <property type="evidence" value="ECO:0007669"/>
    <property type="project" value="UniProtKB-ARBA"/>
</dbReference>
<gene>
    <name evidence="1" type="ORF">AY601_1228</name>
</gene>
<keyword evidence="2" id="KW-1185">Reference proteome</keyword>
<dbReference type="Gene3D" id="2.60.120.620">
    <property type="entry name" value="q2cbj1_9rhob like domain"/>
    <property type="match status" value="1"/>
</dbReference>
<dbReference type="Proteomes" id="UP000071561">
    <property type="component" value="Chromosome"/>
</dbReference>
<dbReference type="EMBL" id="CP014504">
    <property type="protein sequence ID" value="AMP98152.1"/>
    <property type="molecule type" value="Genomic_DNA"/>
</dbReference>
<dbReference type="PANTHER" id="PTHR20883">
    <property type="entry name" value="PHYTANOYL-COA DIOXYGENASE DOMAIN CONTAINING 1"/>
    <property type="match status" value="1"/>
</dbReference>
<dbReference type="RefSeq" id="WP_068397917.1">
    <property type="nucleotide sequence ID" value="NZ_CP014504.1"/>
</dbReference>
<sequence length="274" mass="30767">MAQNIFLDPQYDATFQEHGYLVMDLLTAKDIADLKSVFKAVEVQHTFDFVASVVLQDIEMRSFIHQNILQVFERSLLPALNEYKFVLGSFVAKRAASEYGKFPLHQDPTFVEEENHAGLSIWCPLVDVDKTNGCLGVLPGSHRLNNLYRAPGMLPYPELVDTIEAGYMHYIPMKAGQVLFMNTRVIHGSPPNLSAAMRPVAAGVAIPAYLPLLCCHVDEQADPANTNVFQVPDDFYLRHMMTTLPKEGTCFKTIPRQIEPLSPEKIGRQFTVLN</sequence>
<name>A0A127V9S0_9SPHI</name>
<dbReference type="PANTHER" id="PTHR20883:SF46">
    <property type="entry name" value="PHYTANOYL-COA HYDROXYLASE"/>
    <property type="match status" value="1"/>
</dbReference>